<evidence type="ECO:0000313" key="5">
    <source>
        <dbReference type="EMBL" id="MFD1600070.1"/>
    </source>
</evidence>
<evidence type="ECO:0000256" key="2">
    <source>
        <dbReference type="RuleBase" id="RU003616"/>
    </source>
</evidence>
<dbReference type="InterPro" id="IPR002068">
    <property type="entry name" value="A-crystallin/Hsp20_dom"/>
</dbReference>
<accession>A0ABD6CQM0</accession>
<organism evidence="5 6">
    <name type="scientific">Halobellus rarus</name>
    <dbReference type="NCBI Taxonomy" id="1126237"/>
    <lineage>
        <taxon>Archaea</taxon>
        <taxon>Methanobacteriati</taxon>
        <taxon>Methanobacteriota</taxon>
        <taxon>Stenosarchaea group</taxon>
        <taxon>Halobacteria</taxon>
        <taxon>Halobacteriales</taxon>
        <taxon>Haloferacaceae</taxon>
        <taxon>Halobellus</taxon>
    </lineage>
</organism>
<feature type="domain" description="SHSP" evidence="4">
    <location>
        <begin position="37"/>
        <end position="148"/>
    </location>
</feature>
<dbReference type="Proteomes" id="UP001597085">
    <property type="component" value="Unassembled WGS sequence"/>
</dbReference>
<feature type="region of interest" description="Disordered" evidence="3">
    <location>
        <begin position="79"/>
        <end position="148"/>
    </location>
</feature>
<dbReference type="RefSeq" id="WP_256421122.1">
    <property type="nucleotide sequence ID" value="NZ_JANHDI010000006.1"/>
</dbReference>
<comment type="caution">
    <text evidence="5">The sequence shown here is derived from an EMBL/GenBank/DDBJ whole genome shotgun (WGS) entry which is preliminary data.</text>
</comment>
<dbReference type="PANTHER" id="PTHR11527">
    <property type="entry name" value="HEAT-SHOCK PROTEIN 20 FAMILY MEMBER"/>
    <property type="match status" value="1"/>
</dbReference>
<sequence length="148" mass="16931">MTDRRNPFRELDRLFEQMQENVEEASRWWESEPLVRNDADAASTKVDLRDAGDEFVLTAELPGFDKEDIDVRLTDRTLQVSAEREEEEEAESGEYIRRERHRKSISRSIPLPEAVDTDGVSATHNNGVLTVQMPKTEPTAEGTEIDVN</sequence>
<evidence type="ECO:0000259" key="4">
    <source>
        <dbReference type="PROSITE" id="PS01031"/>
    </source>
</evidence>
<evidence type="ECO:0000313" key="6">
    <source>
        <dbReference type="Proteomes" id="UP001597085"/>
    </source>
</evidence>
<dbReference type="PROSITE" id="PS01031">
    <property type="entry name" value="SHSP"/>
    <property type="match status" value="1"/>
</dbReference>
<keyword evidence="6" id="KW-1185">Reference proteome</keyword>
<dbReference type="EMBL" id="JBHUDK010000012">
    <property type="protein sequence ID" value="MFD1600070.1"/>
    <property type="molecule type" value="Genomic_DNA"/>
</dbReference>
<evidence type="ECO:0000256" key="1">
    <source>
        <dbReference type="PROSITE-ProRule" id="PRU00285"/>
    </source>
</evidence>
<dbReference type="InterPro" id="IPR008978">
    <property type="entry name" value="HSP20-like_chaperone"/>
</dbReference>
<name>A0ABD6CQM0_9EURY</name>
<protein>
    <submittedName>
        <fullName evidence="5">Hsp20/alpha crystallin family protein</fullName>
    </submittedName>
</protein>
<proteinExistence type="inferred from homology"/>
<dbReference type="Pfam" id="PF00011">
    <property type="entry name" value="HSP20"/>
    <property type="match status" value="1"/>
</dbReference>
<comment type="similarity">
    <text evidence="1 2">Belongs to the small heat shock protein (HSP20) family.</text>
</comment>
<dbReference type="SUPFAM" id="SSF49764">
    <property type="entry name" value="HSP20-like chaperones"/>
    <property type="match status" value="1"/>
</dbReference>
<gene>
    <name evidence="5" type="ORF">ACFSBX_13985</name>
</gene>
<feature type="compositionally biased region" description="Polar residues" evidence="3">
    <location>
        <begin position="120"/>
        <end position="129"/>
    </location>
</feature>
<dbReference type="Gene3D" id="2.60.40.790">
    <property type="match status" value="1"/>
</dbReference>
<dbReference type="InterPro" id="IPR031107">
    <property type="entry name" value="Small_HSP"/>
</dbReference>
<dbReference type="AlphaFoldDB" id="A0ABD6CQM0"/>
<dbReference type="CDD" id="cd06464">
    <property type="entry name" value="ACD_sHsps-like"/>
    <property type="match status" value="1"/>
</dbReference>
<evidence type="ECO:0000256" key="3">
    <source>
        <dbReference type="SAM" id="MobiDB-lite"/>
    </source>
</evidence>
<reference evidence="5 6" key="1">
    <citation type="journal article" date="2019" name="Int. J. Syst. Evol. Microbiol.">
        <title>The Global Catalogue of Microorganisms (GCM) 10K type strain sequencing project: providing services to taxonomists for standard genome sequencing and annotation.</title>
        <authorList>
            <consortium name="The Broad Institute Genomics Platform"/>
            <consortium name="The Broad Institute Genome Sequencing Center for Infectious Disease"/>
            <person name="Wu L."/>
            <person name="Ma J."/>
        </authorList>
    </citation>
    <scope>NUCLEOTIDE SEQUENCE [LARGE SCALE GENOMIC DNA]</scope>
    <source>
        <strain evidence="5 6">CGMCC 1.12121</strain>
    </source>
</reference>